<gene>
    <name evidence="2" type="ORF">HK103_003024</name>
</gene>
<dbReference type="SUPFAM" id="SSF53335">
    <property type="entry name" value="S-adenosyl-L-methionine-dependent methyltransferases"/>
    <property type="match status" value="1"/>
</dbReference>
<accession>A0AAD5UCT5</accession>
<dbReference type="Pfam" id="PF13649">
    <property type="entry name" value="Methyltransf_25"/>
    <property type="match status" value="1"/>
</dbReference>
<dbReference type="Proteomes" id="UP001210925">
    <property type="component" value="Unassembled WGS sequence"/>
</dbReference>
<dbReference type="CDD" id="cd02440">
    <property type="entry name" value="AdoMet_MTases"/>
    <property type="match status" value="1"/>
</dbReference>
<dbReference type="InterPro" id="IPR029063">
    <property type="entry name" value="SAM-dependent_MTases_sf"/>
</dbReference>
<dbReference type="InterPro" id="IPR041698">
    <property type="entry name" value="Methyltransf_25"/>
</dbReference>
<organism evidence="2 3">
    <name type="scientific">Boothiomyces macroporosus</name>
    <dbReference type="NCBI Taxonomy" id="261099"/>
    <lineage>
        <taxon>Eukaryota</taxon>
        <taxon>Fungi</taxon>
        <taxon>Fungi incertae sedis</taxon>
        <taxon>Chytridiomycota</taxon>
        <taxon>Chytridiomycota incertae sedis</taxon>
        <taxon>Chytridiomycetes</taxon>
        <taxon>Rhizophydiales</taxon>
        <taxon>Terramycetaceae</taxon>
        <taxon>Boothiomyces</taxon>
    </lineage>
</organism>
<dbReference type="Gene3D" id="3.40.50.150">
    <property type="entry name" value="Vaccinia Virus protein VP39"/>
    <property type="match status" value="1"/>
</dbReference>
<sequence length="245" mass="27832">MMHSVNYTRVKSHYHSLLSQHYTWTFGGGGAKQSNNYKLLSDYLKDGKGKIAVDLGCGSGFQSIPLMQLGYHVYCVDSSTQLLEELKENAPNTNYTLVETDMLSYTHKADVVVCMGDSITHLANLDEVELLLRNVYEMLDGLFFISFRDLTVEMFDCDRFIPVRSDERTVFTCFLEWKSSGNGCLVKITDLVHVKKGIGAWELCTSWYEKLGISIDWLRQKGLEIGFTVLAEGQDQGMEMIIFKK</sequence>
<keyword evidence="3" id="KW-1185">Reference proteome</keyword>
<name>A0AAD5UCT5_9FUNG</name>
<evidence type="ECO:0000259" key="1">
    <source>
        <dbReference type="Pfam" id="PF13649"/>
    </source>
</evidence>
<feature type="domain" description="Methyltransferase" evidence="1">
    <location>
        <begin position="53"/>
        <end position="139"/>
    </location>
</feature>
<dbReference type="AlphaFoldDB" id="A0AAD5UCT5"/>
<proteinExistence type="predicted"/>
<protein>
    <recommendedName>
        <fullName evidence="1">Methyltransferase domain-containing protein</fullName>
    </recommendedName>
</protein>
<evidence type="ECO:0000313" key="2">
    <source>
        <dbReference type="EMBL" id="KAJ3250976.1"/>
    </source>
</evidence>
<reference evidence="2" key="1">
    <citation type="submission" date="2020-05" db="EMBL/GenBank/DDBJ databases">
        <title>Phylogenomic resolution of chytrid fungi.</title>
        <authorList>
            <person name="Stajich J.E."/>
            <person name="Amses K."/>
            <person name="Simmons R."/>
            <person name="Seto K."/>
            <person name="Myers J."/>
            <person name="Bonds A."/>
            <person name="Quandt C.A."/>
            <person name="Barry K."/>
            <person name="Liu P."/>
            <person name="Grigoriev I."/>
            <person name="Longcore J.E."/>
            <person name="James T.Y."/>
        </authorList>
    </citation>
    <scope>NUCLEOTIDE SEQUENCE</scope>
    <source>
        <strain evidence="2">PLAUS21</strain>
    </source>
</reference>
<evidence type="ECO:0000313" key="3">
    <source>
        <dbReference type="Proteomes" id="UP001210925"/>
    </source>
</evidence>
<comment type="caution">
    <text evidence="2">The sequence shown here is derived from an EMBL/GenBank/DDBJ whole genome shotgun (WGS) entry which is preliminary data.</text>
</comment>
<dbReference type="EMBL" id="JADGKB010000210">
    <property type="protein sequence ID" value="KAJ3250976.1"/>
    <property type="molecule type" value="Genomic_DNA"/>
</dbReference>